<dbReference type="PROSITE" id="PS50995">
    <property type="entry name" value="HTH_MARR_2"/>
    <property type="match status" value="1"/>
</dbReference>
<keyword evidence="3" id="KW-0804">Transcription</keyword>
<dbReference type="GO" id="GO:0003677">
    <property type="term" value="F:DNA binding"/>
    <property type="evidence" value="ECO:0007669"/>
    <property type="project" value="UniProtKB-KW"/>
</dbReference>
<dbReference type="PANTHER" id="PTHR33164">
    <property type="entry name" value="TRANSCRIPTIONAL REGULATOR, MARR FAMILY"/>
    <property type="match status" value="1"/>
</dbReference>
<dbReference type="InterPro" id="IPR039422">
    <property type="entry name" value="MarR/SlyA-like"/>
</dbReference>
<dbReference type="SUPFAM" id="SSF46785">
    <property type="entry name" value="Winged helix' DNA-binding domain"/>
    <property type="match status" value="1"/>
</dbReference>
<name>A0A1C5GAU4_MICEH</name>
<dbReference type="GO" id="GO:0003700">
    <property type="term" value="F:DNA-binding transcription factor activity"/>
    <property type="evidence" value="ECO:0007669"/>
    <property type="project" value="InterPro"/>
</dbReference>
<keyword evidence="2" id="KW-0238">DNA-binding</keyword>
<evidence type="ECO:0000256" key="1">
    <source>
        <dbReference type="ARBA" id="ARBA00023015"/>
    </source>
</evidence>
<organism evidence="5 6">
    <name type="scientific">Micromonospora echinofusca</name>
    <dbReference type="NCBI Taxonomy" id="47858"/>
    <lineage>
        <taxon>Bacteria</taxon>
        <taxon>Bacillati</taxon>
        <taxon>Actinomycetota</taxon>
        <taxon>Actinomycetes</taxon>
        <taxon>Micromonosporales</taxon>
        <taxon>Micromonosporaceae</taxon>
        <taxon>Micromonospora</taxon>
    </lineage>
</organism>
<dbReference type="SMART" id="SM00347">
    <property type="entry name" value="HTH_MARR"/>
    <property type="match status" value="1"/>
</dbReference>
<dbReference type="InterPro" id="IPR036390">
    <property type="entry name" value="WH_DNA-bd_sf"/>
</dbReference>
<dbReference type="Gene3D" id="1.10.10.10">
    <property type="entry name" value="Winged helix-like DNA-binding domain superfamily/Winged helix DNA-binding domain"/>
    <property type="match status" value="1"/>
</dbReference>
<dbReference type="GeneID" id="95805916"/>
<evidence type="ECO:0000256" key="2">
    <source>
        <dbReference type="ARBA" id="ARBA00023125"/>
    </source>
</evidence>
<dbReference type="InterPro" id="IPR023187">
    <property type="entry name" value="Tscrpt_reg_MarR-type_CS"/>
</dbReference>
<accession>A0A1C5GAU4</accession>
<evidence type="ECO:0000259" key="4">
    <source>
        <dbReference type="PROSITE" id="PS50995"/>
    </source>
</evidence>
<sequence length="155" mass="16842">MENAGRELGTRLSELVRSVRLIRRHRADVRPAVPIGLAGLLMQIERLPADCHARELAARSGLDPSTVSRSIASLVSHGLVERRADPADKRASLLTVTPAGRAALTDTYDWYGRILDTALADWTPTEVAAFAAALGRFTRDVETALGHHDNLEAAR</sequence>
<dbReference type="GO" id="GO:0006950">
    <property type="term" value="P:response to stress"/>
    <property type="evidence" value="ECO:0007669"/>
    <property type="project" value="TreeGrafter"/>
</dbReference>
<evidence type="ECO:0000256" key="3">
    <source>
        <dbReference type="ARBA" id="ARBA00023163"/>
    </source>
</evidence>
<protein>
    <submittedName>
        <fullName evidence="5">Transcriptional regulator, MarR family</fullName>
    </submittedName>
</protein>
<evidence type="ECO:0000313" key="6">
    <source>
        <dbReference type="Proteomes" id="UP000198251"/>
    </source>
</evidence>
<dbReference type="InterPro" id="IPR000835">
    <property type="entry name" value="HTH_MarR-typ"/>
</dbReference>
<dbReference type="PANTHER" id="PTHR33164:SF57">
    <property type="entry name" value="MARR-FAMILY TRANSCRIPTIONAL REGULATOR"/>
    <property type="match status" value="1"/>
</dbReference>
<dbReference type="RefSeq" id="WP_231925598.1">
    <property type="nucleotide sequence ID" value="NZ_JBFAAC010000016.1"/>
</dbReference>
<evidence type="ECO:0000313" key="5">
    <source>
        <dbReference type="EMBL" id="SCG17009.1"/>
    </source>
</evidence>
<dbReference type="InterPro" id="IPR011991">
    <property type="entry name" value="ArsR-like_HTH"/>
</dbReference>
<keyword evidence="6" id="KW-1185">Reference proteome</keyword>
<gene>
    <name evidence="5" type="ORF">GA0070610_3311</name>
</gene>
<dbReference type="Proteomes" id="UP000198251">
    <property type="component" value="Chromosome I"/>
</dbReference>
<dbReference type="Pfam" id="PF12802">
    <property type="entry name" value="MarR_2"/>
    <property type="match status" value="1"/>
</dbReference>
<dbReference type="EMBL" id="LT607733">
    <property type="protein sequence ID" value="SCG17009.1"/>
    <property type="molecule type" value="Genomic_DNA"/>
</dbReference>
<reference evidence="5 6" key="1">
    <citation type="submission" date="2016-06" db="EMBL/GenBank/DDBJ databases">
        <authorList>
            <person name="Kjaerup R.B."/>
            <person name="Dalgaard T.S."/>
            <person name="Juul-Madsen H.R."/>
        </authorList>
    </citation>
    <scope>NUCLEOTIDE SEQUENCE [LARGE SCALE GENOMIC DNA]</scope>
    <source>
        <strain evidence="5 6">DSM 43913</strain>
    </source>
</reference>
<keyword evidence="1" id="KW-0805">Transcription regulation</keyword>
<feature type="domain" description="HTH marR-type" evidence="4">
    <location>
        <begin position="1"/>
        <end position="139"/>
    </location>
</feature>
<dbReference type="CDD" id="cd00090">
    <property type="entry name" value="HTH_ARSR"/>
    <property type="match status" value="1"/>
</dbReference>
<proteinExistence type="predicted"/>
<dbReference type="AlphaFoldDB" id="A0A1C5GAU4"/>
<dbReference type="PROSITE" id="PS01117">
    <property type="entry name" value="HTH_MARR_1"/>
    <property type="match status" value="1"/>
</dbReference>
<dbReference type="InterPro" id="IPR036388">
    <property type="entry name" value="WH-like_DNA-bd_sf"/>
</dbReference>